<sequence>MRKTQVRFDDGDDEALLQEILAVNPFQVERGGRTAAWTTVASALVLDFDTRRCRERCTLLLSKFKAKMTKSAAVSGIEEEHTESDDLVANVLELFEDAEAARYDKKQQKATKQRDDERADAMRDEAMTGRRGRRRKHDTFTELLAHVNEGGELTRALEMRKVTNEDNCLALERERLGLERDERMASIDVMRALCLSRS</sequence>
<proteinExistence type="predicted"/>
<dbReference type="AlphaFoldDB" id="A0A833SH74"/>
<organism evidence="2 3">
    <name type="scientific">Phytophthora infestans</name>
    <name type="common">Potato late blight agent</name>
    <name type="synonym">Botrytis infestans</name>
    <dbReference type="NCBI Taxonomy" id="4787"/>
    <lineage>
        <taxon>Eukaryota</taxon>
        <taxon>Sar</taxon>
        <taxon>Stramenopiles</taxon>
        <taxon>Oomycota</taxon>
        <taxon>Peronosporomycetes</taxon>
        <taxon>Peronosporales</taxon>
        <taxon>Peronosporaceae</taxon>
        <taxon>Phytophthora</taxon>
    </lineage>
</organism>
<feature type="compositionally biased region" description="Basic and acidic residues" evidence="1">
    <location>
        <begin position="103"/>
        <end position="128"/>
    </location>
</feature>
<dbReference type="Proteomes" id="UP000602510">
    <property type="component" value="Unassembled WGS sequence"/>
</dbReference>
<comment type="caution">
    <text evidence="2">The sequence shown here is derived from an EMBL/GenBank/DDBJ whole genome shotgun (WGS) entry which is preliminary data.</text>
</comment>
<dbReference type="PANTHER" id="PTHR37558">
    <property type="entry name" value="HTH CENPB-TYPE DOMAIN-CONTAINING PROTEIN"/>
    <property type="match status" value="1"/>
</dbReference>
<gene>
    <name evidence="2" type="ORF">GN244_ATG18905</name>
</gene>
<evidence type="ECO:0000313" key="3">
    <source>
        <dbReference type="Proteomes" id="UP000602510"/>
    </source>
</evidence>
<keyword evidence="3" id="KW-1185">Reference proteome</keyword>
<evidence type="ECO:0000256" key="1">
    <source>
        <dbReference type="SAM" id="MobiDB-lite"/>
    </source>
</evidence>
<accession>A0A833SH74</accession>
<evidence type="ECO:0000313" key="2">
    <source>
        <dbReference type="EMBL" id="KAF4029353.1"/>
    </source>
</evidence>
<protein>
    <submittedName>
        <fullName evidence="2">Uncharacterized protein</fullName>
    </submittedName>
</protein>
<name>A0A833SH74_PHYIN</name>
<dbReference type="PANTHER" id="PTHR37558:SF1">
    <property type="entry name" value="HTH CENPB-TYPE DOMAIN-CONTAINING PROTEIN"/>
    <property type="match status" value="1"/>
</dbReference>
<reference evidence="2" key="1">
    <citation type="submission" date="2020-04" db="EMBL/GenBank/DDBJ databases">
        <title>Hybrid Assembly of Korean Phytophthora infestans isolates.</title>
        <authorList>
            <person name="Prokchorchik M."/>
            <person name="Lee Y."/>
            <person name="Seo J."/>
            <person name="Cho J.-H."/>
            <person name="Park Y.-E."/>
            <person name="Jang D.-C."/>
            <person name="Im J.-S."/>
            <person name="Choi J.-G."/>
            <person name="Park H.-J."/>
            <person name="Lee G.-B."/>
            <person name="Lee Y.-G."/>
            <person name="Hong S.-Y."/>
            <person name="Cho K."/>
            <person name="Sohn K.H."/>
        </authorList>
    </citation>
    <scope>NUCLEOTIDE SEQUENCE</scope>
    <source>
        <strain evidence="2">KR_1_A1</strain>
    </source>
</reference>
<dbReference type="EMBL" id="WSZM01000825">
    <property type="protein sequence ID" value="KAF4029353.1"/>
    <property type="molecule type" value="Genomic_DNA"/>
</dbReference>
<feature type="region of interest" description="Disordered" evidence="1">
    <location>
        <begin position="103"/>
        <end position="134"/>
    </location>
</feature>